<protein>
    <submittedName>
        <fullName evidence="1">Fungal protein</fullName>
    </submittedName>
</protein>
<comment type="caution">
    <text evidence="1">The sequence shown here is derived from an EMBL/GenBank/DDBJ whole genome shotgun (WGS) entry which is preliminary data.</text>
</comment>
<name>N1JB33_BLUG1</name>
<gene>
    <name evidence="1" type="ORF">BGHDH14_bghG000803000002001</name>
</gene>
<dbReference type="InParanoid" id="N1JB33"/>
<reference evidence="1 2" key="1">
    <citation type="journal article" date="2010" name="Science">
        <title>Genome expansion and gene loss in powdery mildew fungi reveal tradeoffs in extreme parasitism.</title>
        <authorList>
            <person name="Spanu P.D."/>
            <person name="Abbott J.C."/>
            <person name="Amselem J."/>
            <person name="Burgis T.A."/>
            <person name="Soanes D.M."/>
            <person name="Stueber K."/>
            <person name="Ver Loren van Themaat E."/>
            <person name="Brown J.K.M."/>
            <person name="Butcher S.A."/>
            <person name="Gurr S.J."/>
            <person name="Lebrun M.-H."/>
            <person name="Ridout C.J."/>
            <person name="Schulze-Lefert P."/>
            <person name="Talbot N.J."/>
            <person name="Ahmadinejad N."/>
            <person name="Ametz C."/>
            <person name="Barton G.R."/>
            <person name="Benjdia M."/>
            <person name="Bidzinski P."/>
            <person name="Bindschedler L.V."/>
            <person name="Both M."/>
            <person name="Brewer M.T."/>
            <person name="Cadle-Davidson L."/>
            <person name="Cadle-Davidson M.M."/>
            <person name="Collemare J."/>
            <person name="Cramer R."/>
            <person name="Frenkel O."/>
            <person name="Godfrey D."/>
            <person name="Harriman J."/>
            <person name="Hoede C."/>
            <person name="King B.C."/>
            <person name="Klages S."/>
            <person name="Kleemann J."/>
            <person name="Knoll D."/>
            <person name="Koti P.S."/>
            <person name="Kreplak J."/>
            <person name="Lopez-Ruiz F.J."/>
            <person name="Lu X."/>
            <person name="Maekawa T."/>
            <person name="Mahanil S."/>
            <person name="Micali C."/>
            <person name="Milgroom M.G."/>
            <person name="Montana G."/>
            <person name="Noir S."/>
            <person name="O'Connell R.J."/>
            <person name="Oberhaensli S."/>
            <person name="Parlange F."/>
            <person name="Pedersen C."/>
            <person name="Quesneville H."/>
            <person name="Reinhardt R."/>
            <person name="Rott M."/>
            <person name="Sacristan S."/>
            <person name="Schmidt S.M."/>
            <person name="Schoen M."/>
            <person name="Skamnioti P."/>
            <person name="Sommer H."/>
            <person name="Stephens A."/>
            <person name="Takahara H."/>
            <person name="Thordal-Christensen H."/>
            <person name="Vigouroux M."/>
            <person name="Wessling R."/>
            <person name="Wicker T."/>
            <person name="Panstruga R."/>
        </authorList>
    </citation>
    <scope>NUCLEOTIDE SEQUENCE [LARGE SCALE GENOMIC DNA]</scope>
    <source>
        <strain evidence="1">DH14</strain>
    </source>
</reference>
<sequence length="233" mass="26248">MQLGHKSHSLAGQLYAACQGVSAYAQAPIRPHDGFEDACAELRTNVKVHMDCNPRNAGLFHQTEEHFDNKDVDNGQYFVDRRYGGKLGYVQGGLQPRCDQRSFNVGLRGGSGRSNDHWKICFVCKKAGCWSTRHKPSDRQGRINSWQPYMAENDLPADNDTLNMFIIDYEGYDVNQNDNETDLIGMFNTWSEDKTKPFITSCAANKALENLIKTTKITLRMQGADIVIKGVQH</sequence>
<keyword evidence="2" id="KW-1185">Reference proteome</keyword>
<organism evidence="1 2">
    <name type="scientific">Blumeria graminis f. sp. hordei (strain DH14)</name>
    <name type="common">Barley powdery mildew</name>
    <name type="synonym">Oidium monilioides f. sp. hordei</name>
    <dbReference type="NCBI Taxonomy" id="546991"/>
    <lineage>
        <taxon>Eukaryota</taxon>
        <taxon>Fungi</taxon>
        <taxon>Dikarya</taxon>
        <taxon>Ascomycota</taxon>
        <taxon>Pezizomycotina</taxon>
        <taxon>Leotiomycetes</taxon>
        <taxon>Erysiphales</taxon>
        <taxon>Erysiphaceae</taxon>
        <taxon>Blumeria</taxon>
        <taxon>Blumeria hordei</taxon>
    </lineage>
</organism>
<dbReference type="EMBL" id="CAUH01000803">
    <property type="protein sequence ID" value="CCU75008.1"/>
    <property type="molecule type" value="Genomic_DNA"/>
</dbReference>
<dbReference type="HOGENOM" id="CLU_1189738_0_0_1"/>
<accession>N1JB33</accession>
<dbReference type="AlphaFoldDB" id="N1JB33"/>
<dbReference type="OrthoDB" id="3563642at2759"/>
<dbReference type="Proteomes" id="UP000015441">
    <property type="component" value="Unassembled WGS sequence"/>
</dbReference>
<proteinExistence type="predicted"/>
<evidence type="ECO:0000313" key="2">
    <source>
        <dbReference type="Proteomes" id="UP000015441"/>
    </source>
</evidence>
<evidence type="ECO:0000313" key="1">
    <source>
        <dbReference type="EMBL" id="CCU75008.1"/>
    </source>
</evidence>